<comment type="caution">
    <text evidence="8">The sequence shown here is derived from an EMBL/GenBank/DDBJ whole genome shotgun (WGS) entry which is preliminary data.</text>
</comment>
<evidence type="ECO:0000256" key="4">
    <source>
        <dbReference type="ARBA" id="ARBA00022833"/>
    </source>
</evidence>
<dbReference type="PROSITE" id="PS00636">
    <property type="entry name" value="DNAJ_1"/>
    <property type="match status" value="1"/>
</dbReference>
<dbReference type="HAMAP" id="MF_01152">
    <property type="entry name" value="DnaJ"/>
    <property type="match status" value="1"/>
</dbReference>
<dbReference type="CDD" id="cd06257">
    <property type="entry name" value="DnaJ"/>
    <property type="match status" value="1"/>
</dbReference>
<evidence type="ECO:0000256" key="2">
    <source>
        <dbReference type="ARBA" id="ARBA00022737"/>
    </source>
</evidence>
<dbReference type="PROSITE" id="PS51188">
    <property type="entry name" value="ZF_CR"/>
    <property type="match status" value="1"/>
</dbReference>
<dbReference type="SUPFAM" id="SSF46565">
    <property type="entry name" value="Chaperone J-domain"/>
    <property type="match status" value="1"/>
</dbReference>
<dbReference type="InterPro" id="IPR044713">
    <property type="entry name" value="DNJA1/2-like"/>
</dbReference>
<evidence type="ECO:0000259" key="7">
    <source>
        <dbReference type="PROSITE" id="PS51188"/>
    </source>
</evidence>
<keyword evidence="1 5" id="KW-0479">Metal-binding</keyword>
<name>A0ABQ9XEA7_9EUKA</name>
<dbReference type="Pfam" id="PF00684">
    <property type="entry name" value="DnaJ_CXXCXGXG"/>
    <property type="match status" value="1"/>
</dbReference>
<feature type="domain" description="CR-type" evidence="7">
    <location>
        <begin position="119"/>
        <end position="201"/>
    </location>
</feature>
<evidence type="ECO:0000256" key="3">
    <source>
        <dbReference type="ARBA" id="ARBA00022771"/>
    </source>
</evidence>
<dbReference type="SUPFAM" id="SSF49493">
    <property type="entry name" value="HSP40/DnaJ peptide-binding domain"/>
    <property type="match status" value="2"/>
</dbReference>
<dbReference type="Pfam" id="PF01556">
    <property type="entry name" value="DnaJ_C"/>
    <property type="match status" value="1"/>
</dbReference>
<dbReference type="Gene3D" id="1.10.287.110">
    <property type="entry name" value="DnaJ domain"/>
    <property type="match status" value="1"/>
</dbReference>
<dbReference type="InterPro" id="IPR008971">
    <property type="entry name" value="HSP40/DnaJ_pept-bd"/>
</dbReference>
<dbReference type="CDD" id="cd10719">
    <property type="entry name" value="DnaJ_zf"/>
    <property type="match status" value="1"/>
</dbReference>
<reference evidence="8 9" key="1">
    <citation type="journal article" date="2022" name="bioRxiv">
        <title>Genomics of Preaxostyla Flagellates Illuminates Evolutionary Transitions and the Path Towards Mitochondrial Loss.</title>
        <authorList>
            <person name="Novak L.V.F."/>
            <person name="Treitli S.C."/>
            <person name="Pyrih J."/>
            <person name="Halakuc P."/>
            <person name="Pipaliya S.V."/>
            <person name="Vacek V."/>
            <person name="Brzon O."/>
            <person name="Soukal P."/>
            <person name="Eme L."/>
            <person name="Dacks J.B."/>
            <person name="Karnkowska A."/>
            <person name="Elias M."/>
            <person name="Hampl V."/>
        </authorList>
    </citation>
    <scope>NUCLEOTIDE SEQUENCE [LARGE SCALE GENOMIC DNA]</scope>
    <source>
        <strain evidence="8">NAU3</strain>
        <tissue evidence="8">Gut</tissue>
    </source>
</reference>
<dbReference type="InterPro" id="IPR012724">
    <property type="entry name" value="DnaJ"/>
</dbReference>
<dbReference type="InterPro" id="IPR036410">
    <property type="entry name" value="HSP_DnaJ_Cys-rich_dom_sf"/>
</dbReference>
<keyword evidence="2" id="KW-0677">Repeat</keyword>
<gene>
    <name evidence="8" type="ORF">BLNAU_15483</name>
</gene>
<organism evidence="8 9">
    <name type="scientific">Blattamonas nauphoetae</name>
    <dbReference type="NCBI Taxonomy" id="2049346"/>
    <lineage>
        <taxon>Eukaryota</taxon>
        <taxon>Metamonada</taxon>
        <taxon>Preaxostyla</taxon>
        <taxon>Oxymonadida</taxon>
        <taxon>Blattamonas</taxon>
    </lineage>
</organism>
<dbReference type="PRINTS" id="PR00625">
    <property type="entry name" value="JDOMAIN"/>
</dbReference>
<evidence type="ECO:0000256" key="5">
    <source>
        <dbReference type="PROSITE-ProRule" id="PRU00546"/>
    </source>
</evidence>
<dbReference type="Pfam" id="PF00226">
    <property type="entry name" value="DnaJ"/>
    <property type="match status" value="1"/>
</dbReference>
<keyword evidence="4 5" id="KW-0862">Zinc</keyword>
<dbReference type="EMBL" id="JARBJD010000153">
    <property type="protein sequence ID" value="KAK2949623.1"/>
    <property type="molecule type" value="Genomic_DNA"/>
</dbReference>
<protein>
    <submittedName>
        <fullName evidence="8">Chaperone protein DnaJ</fullName>
    </submittedName>
</protein>
<dbReference type="PROSITE" id="PS50076">
    <property type="entry name" value="DNAJ_2"/>
    <property type="match status" value="1"/>
</dbReference>
<dbReference type="InterPro" id="IPR002939">
    <property type="entry name" value="DnaJ_C"/>
</dbReference>
<keyword evidence="9" id="KW-1185">Reference proteome</keyword>
<dbReference type="Gene3D" id="2.60.260.20">
    <property type="entry name" value="Urease metallochaperone UreE, N-terminal domain"/>
    <property type="match status" value="2"/>
</dbReference>
<accession>A0ABQ9XEA7</accession>
<dbReference type="InterPro" id="IPR036869">
    <property type="entry name" value="J_dom_sf"/>
</dbReference>
<dbReference type="SUPFAM" id="SSF57938">
    <property type="entry name" value="DnaJ/Hsp40 cysteine-rich domain"/>
    <property type="match status" value="1"/>
</dbReference>
<dbReference type="Proteomes" id="UP001281761">
    <property type="component" value="Unassembled WGS sequence"/>
</dbReference>
<evidence type="ECO:0000313" key="9">
    <source>
        <dbReference type="Proteomes" id="UP001281761"/>
    </source>
</evidence>
<sequence length="356" mass="39448">MAKDYYKILDIPRTATQEEVKKAYKRQSKIFHPDRNKDISKEEAESRFSDIAEAWEVLGDAEKRRVFDQSGYEAVKQKEQNDAARGVRKGKTKVGRVDTKPGPDLYCFMEIDLEEIYTGADVQADIVHQITCPRCTGSGAAKGGMTTCPKCQGQGVYLANAQIAAGFGFQIQKECEQCGATGVIVSKKCGKCKGAGTIVGTDTHVFFIDRGAHEGEEMRYDGMGDAAKGFDTGSLVIRLFEDDSGRFKRTKDDLFTSVNISIRDALLGFTLDVRHMDGHNMTISRENMCTFDGEQVRLEGEGMTRSDSTSFGTKGDLFVTFHITFPQSLTKEQRSLVEQLFPATEKTPDSTLKAEL</sequence>
<feature type="zinc finger region" description="CR-type" evidence="5">
    <location>
        <begin position="119"/>
        <end position="201"/>
    </location>
</feature>
<dbReference type="CDD" id="cd10747">
    <property type="entry name" value="DnaJ_C"/>
    <property type="match status" value="1"/>
</dbReference>
<feature type="domain" description="J" evidence="6">
    <location>
        <begin position="4"/>
        <end position="71"/>
    </location>
</feature>
<evidence type="ECO:0000259" key="6">
    <source>
        <dbReference type="PROSITE" id="PS50076"/>
    </source>
</evidence>
<keyword evidence="3 5" id="KW-0863">Zinc-finger</keyword>
<dbReference type="PANTHER" id="PTHR43888">
    <property type="entry name" value="DNAJ-LIKE-2, ISOFORM A-RELATED"/>
    <property type="match status" value="1"/>
</dbReference>
<dbReference type="InterPro" id="IPR018253">
    <property type="entry name" value="DnaJ_domain_CS"/>
</dbReference>
<dbReference type="InterPro" id="IPR001623">
    <property type="entry name" value="DnaJ_domain"/>
</dbReference>
<dbReference type="InterPro" id="IPR001305">
    <property type="entry name" value="HSP_DnaJ_Cys-rich_dom"/>
</dbReference>
<evidence type="ECO:0000256" key="1">
    <source>
        <dbReference type="ARBA" id="ARBA00022723"/>
    </source>
</evidence>
<evidence type="ECO:0000313" key="8">
    <source>
        <dbReference type="EMBL" id="KAK2949623.1"/>
    </source>
</evidence>
<proteinExistence type="inferred from homology"/>
<dbReference type="Gene3D" id="2.10.230.10">
    <property type="entry name" value="Heat shock protein DnaJ, cysteine-rich domain"/>
    <property type="match status" value="1"/>
</dbReference>
<dbReference type="SMART" id="SM00271">
    <property type="entry name" value="DnaJ"/>
    <property type="match status" value="1"/>
</dbReference>